<dbReference type="Proteomes" id="UP000189911">
    <property type="component" value="Chromosome C"/>
</dbReference>
<name>A0A1G4J768_9SACH</name>
<evidence type="ECO:0000256" key="1">
    <source>
        <dbReference type="ARBA" id="ARBA00004123"/>
    </source>
</evidence>
<comment type="subcellular location">
    <subcellularLocation>
        <location evidence="1">Nucleus</location>
    </subcellularLocation>
</comment>
<dbReference type="GO" id="GO:0031573">
    <property type="term" value="P:mitotic intra-S DNA damage checkpoint signaling"/>
    <property type="evidence" value="ECO:0007669"/>
    <property type="project" value="TreeGrafter"/>
</dbReference>
<dbReference type="PANTHER" id="PTHR12900:SF0">
    <property type="entry name" value="CHECKPOINT PROTEIN"/>
    <property type="match status" value="1"/>
</dbReference>
<evidence type="ECO:0000256" key="2">
    <source>
        <dbReference type="ARBA" id="ARBA00023242"/>
    </source>
</evidence>
<dbReference type="PANTHER" id="PTHR12900">
    <property type="entry name" value="MITOTIC AND DNA DAMAGE CHECKPOINT PROTEIN HUS1"/>
    <property type="match status" value="1"/>
</dbReference>
<dbReference type="GO" id="GO:0006289">
    <property type="term" value="P:nucleotide-excision repair"/>
    <property type="evidence" value="ECO:0007669"/>
    <property type="project" value="TreeGrafter"/>
</dbReference>
<reference evidence="4" key="1">
    <citation type="submission" date="2016-03" db="EMBL/GenBank/DDBJ databases">
        <authorList>
            <person name="Devillers Hugo."/>
        </authorList>
    </citation>
    <scope>NUCLEOTIDE SEQUENCE [LARGE SCALE GENOMIC DNA]</scope>
</reference>
<dbReference type="OrthoDB" id="419537at2759"/>
<dbReference type="GO" id="GO:0033314">
    <property type="term" value="P:mitotic DNA replication checkpoint signaling"/>
    <property type="evidence" value="ECO:0007669"/>
    <property type="project" value="TreeGrafter"/>
</dbReference>
<dbReference type="Gene3D" id="3.70.10.10">
    <property type="match status" value="1"/>
</dbReference>
<organism evidence="3 4">
    <name type="scientific">Lachancea nothofagi CBS 11611</name>
    <dbReference type="NCBI Taxonomy" id="1266666"/>
    <lineage>
        <taxon>Eukaryota</taxon>
        <taxon>Fungi</taxon>
        <taxon>Dikarya</taxon>
        <taxon>Ascomycota</taxon>
        <taxon>Saccharomycotina</taxon>
        <taxon>Saccharomycetes</taxon>
        <taxon>Saccharomycetales</taxon>
        <taxon>Saccharomycetaceae</taxon>
        <taxon>Lachancea</taxon>
    </lineage>
</organism>
<dbReference type="GO" id="GO:0000724">
    <property type="term" value="P:double-strand break repair via homologous recombination"/>
    <property type="evidence" value="ECO:0007669"/>
    <property type="project" value="TreeGrafter"/>
</dbReference>
<dbReference type="GO" id="GO:0030896">
    <property type="term" value="C:checkpoint clamp complex"/>
    <property type="evidence" value="ECO:0007669"/>
    <property type="project" value="InterPro"/>
</dbReference>
<dbReference type="GO" id="GO:0044778">
    <property type="term" value="P:meiotic DNA integrity checkpoint signaling"/>
    <property type="evidence" value="ECO:0007669"/>
    <property type="project" value="TreeGrafter"/>
</dbReference>
<sequence length="424" mass="47696">MKLKLIINGSESPEDYKLLRSTISTVASLRKTAVLRFTSERLVIVSTPSSSTLSSSVLHGDNGQLWCTIPKDVFSSYEVVSARDLNTITMECSCDVLQNIFKKYDKSINQGNDGDMTIKLQSMPEWNVSVSSNLESGKGTTAAKTNPVCALGVTFEEVINTNMDANAAVKAGGHGDANATKIISHSFKVPTKLLFRAQDAKIREPMINYTQLMMYRLPTPLGEWGRGFQSFIRRIERYSNVHNIKLSGKKFWQDDSNHSNDHELKIIVNELDWYLEICWNGPLDAMIQPQDRTQEPPASPAEQMAVDVEIDVEETRDQSLFIEESASIDDSHAETTVDANVKDKTVDQTNNESPSKHEVVIRSKDWKVCSKLYEAFEEIVLAISHDESCVFHCTLPRGNVEDEEGEHPREHGQVIYYMARVRKV</sequence>
<evidence type="ECO:0000313" key="4">
    <source>
        <dbReference type="Proteomes" id="UP000189911"/>
    </source>
</evidence>
<dbReference type="GO" id="GO:0000723">
    <property type="term" value="P:telomere maintenance"/>
    <property type="evidence" value="ECO:0007669"/>
    <property type="project" value="TreeGrafter"/>
</dbReference>
<evidence type="ECO:0000313" key="3">
    <source>
        <dbReference type="EMBL" id="SCU85711.1"/>
    </source>
</evidence>
<proteinExistence type="predicted"/>
<dbReference type="AlphaFoldDB" id="A0A1G4J768"/>
<dbReference type="Pfam" id="PF04005">
    <property type="entry name" value="Hus1"/>
    <property type="match status" value="1"/>
</dbReference>
<protein>
    <submittedName>
        <fullName evidence="3">LANO_0C05072g1_1</fullName>
    </submittedName>
</protein>
<keyword evidence="2" id="KW-0539">Nucleus</keyword>
<keyword evidence="4" id="KW-1185">Reference proteome</keyword>
<dbReference type="GO" id="GO:0035861">
    <property type="term" value="C:site of double-strand break"/>
    <property type="evidence" value="ECO:0007669"/>
    <property type="project" value="TreeGrafter"/>
</dbReference>
<gene>
    <name evidence="3" type="ORF">LANO_0C05072G</name>
</gene>
<dbReference type="InterPro" id="IPR007150">
    <property type="entry name" value="HUS1/Mec3"/>
</dbReference>
<dbReference type="EMBL" id="LT598446">
    <property type="protein sequence ID" value="SCU85711.1"/>
    <property type="molecule type" value="Genomic_DNA"/>
</dbReference>
<accession>A0A1G4J768</accession>